<comment type="caution">
    <text evidence="2">The sequence shown here is derived from an EMBL/GenBank/DDBJ whole genome shotgun (WGS) entry which is preliminary data.</text>
</comment>
<feature type="compositionally biased region" description="Polar residues" evidence="1">
    <location>
        <begin position="581"/>
        <end position="593"/>
    </location>
</feature>
<sequence length="1353" mass="151612">MNLNENLSRFDSLFQQSKATIHKLERRLESSIALRDVLHINDNPYEVFTDSIPYDIDNMKKRLMEELVEKNLLRIKLTRHSISTEVHDYKQELMREQQKKIQRECRRSLTIQQHSLQKLKERYVSQACLVTHALEIGMPLKAVLKIPSTLLLCKNVGHNFSLLSPSNSEIIGYTTLKDELNECKRRMKVINRVFSDSLIQDGPLFSSLFFPPYHPFQFSAQHSLSHMKAHIPLLVSTSLSPSHQDIMMTHLTLPTQSLIVRDYLCGRLKHLQACKRTRKSHIRRLLLEEQKRRQRMQSQLLLHRRKAQQEVRSRSYSMLKPIVEAFVINLYKQFSVSLAEEGVSKLISTTILPSFNVRSLSELSYCPLELSRIPKSIVAMSHVMFEDLVRQKQRFLESHCEKISHVISSLEFNYFDYGEVRIRKQGKGLKEMVVLGGSSPLSLPSPVVSSTNSLLTPASSGRKVPTSFSLPFQLSSIKFPPSVVPLVPPKYVHASCLAACEQIISGVARTGAKLLARDIVGLFIQQYNDMKREKKEKEKRKKRKEKKRKRVDSSIKQIDFPDIPHTSSSSSRNHVKHSVSTSHLPSYPSQQSHPLHHQAIMTSPTSPSSSRSTSPSPRPSSFLATFSPTSGSSSSSSSSSSTPPATMSPPLSPSPSISNFPVCDVFVRPGAHRNSLSAFSPSPPFASSGWKRHSVAGWRESDGIHFQDSDDDPLLINFTPERVRQMMKRRIEEEERQKQRQEEPLASNLAQSKTRDDSTTSPGRLSESVLHEWKRGDVGNPWHKDTTGLSQSIHTASGRSLIDTGSPISIDDSLVSSGSSSPILSDRQKIKTPNAHRDDKTHGGIPFDFHSTPPIHSPSSGISASSAGNNSNSSSTHQLSPAPSTFTSDIPQEQEKRRLSLSICYTRSEDKSEDEEDEEEELEDQEQNVQVPTSRTGPFTAIRVGVDANSLLWDGEIPNALHESNTEDNDEDQEEEREEGEEGVNSSIKDPFQIGSSETSTPKKEDTDADVPLIKEELEYGPAIKPSSSSIDHETVTTLNPIERVKTLQVYSDVSSEGMNLGELADMDSLKGDGATPVSNHQSSSQKEANIEHTSDILSLSQLAEQVEQSEKERLATSSKDGIRNDTSNSDFEKPLDLEIPTDHTITTHSTSGVETPMPVNVSYVDGDEEEEERGLQHERHHSQMSHRSSTMGEESGDVPLEISDDQSSNSLPEVSERNGDSSTELDDERESPQLIHVNGDSISTDDQCDLKEPSPRSIEFGCYVSHKKGSRIPNVLKLSGSSLSVGEEIDVIRERVVKMQRLGSEKVRITYFYSKESDEMKHITLAFDSPQQRDEVAGVIKHWRQKEGVWKE</sequence>
<evidence type="ECO:0000313" key="3">
    <source>
        <dbReference type="Proteomes" id="UP001057375"/>
    </source>
</evidence>
<feature type="compositionally biased region" description="Polar residues" evidence="1">
    <location>
        <begin position="1144"/>
        <end position="1154"/>
    </location>
</feature>
<feature type="compositionally biased region" description="Low complexity" evidence="1">
    <location>
        <begin position="812"/>
        <end position="825"/>
    </location>
</feature>
<dbReference type="Proteomes" id="UP001057375">
    <property type="component" value="Unassembled WGS sequence"/>
</dbReference>
<dbReference type="EMBL" id="BQXS01012550">
    <property type="protein sequence ID" value="GKT24851.1"/>
    <property type="molecule type" value="Genomic_DNA"/>
</dbReference>
<organism evidence="2 3">
    <name type="scientific">Aduncisulcus paluster</name>
    <dbReference type="NCBI Taxonomy" id="2918883"/>
    <lineage>
        <taxon>Eukaryota</taxon>
        <taxon>Metamonada</taxon>
        <taxon>Carpediemonas-like organisms</taxon>
        <taxon>Aduncisulcus</taxon>
    </lineage>
</organism>
<feature type="compositionally biased region" description="Polar residues" evidence="1">
    <location>
        <begin position="1116"/>
        <end position="1130"/>
    </location>
</feature>
<feature type="compositionally biased region" description="Polar residues" evidence="1">
    <location>
        <begin position="1026"/>
        <end position="1040"/>
    </location>
</feature>
<keyword evidence="3" id="KW-1185">Reference proteome</keyword>
<feature type="compositionally biased region" description="Acidic residues" evidence="1">
    <location>
        <begin position="966"/>
        <end position="982"/>
    </location>
</feature>
<protein>
    <submittedName>
        <fullName evidence="2">Uncharacterized protein</fullName>
    </submittedName>
</protein>
<feature type="region of interest" description="Disordered" evidence="1">
    <location>
        <begin position="812"/>
        <end position="941"/>
    </location>
</feature>
<feature type="compositionally biased region" description="Polar residues" evidence="1">
    <location>
        <begin position="1077"/>
        <end position="1088"/>
    </location>
</feature>
<feature type="compositionally biased region" description="Basic and acidic residues" evidence="1">
    <location>
        <begin position="731"/>
        <end position="743"/>
    </location>
</feature>
<evidence type="ECO:0000256" key="1">
    <source>
        <dbReference type="SAM" id="MobiDB-lite"/>
    </source>
</evidence>
<feature type="region of interest" description="Disordered" evidence="1">
    <location>
        <begin position="958"/>
        <end position="1044"/>
    </location>
</feature>
<feature type="compositionally biased region" description="Polar residues" evidence="1">
    <location>
        <begin position="878"/>
        <end position="891"/>
    </location>
</feature>
<evidence type="ECO:0000313" key="2">
    <source>
        <dbReference type="EMBL" id="GKT24851.1"/>
    </source>
</evidence>
<feature type="compositionally biased region" description="Polar residues" evidence="1">
    <location>
        <begin position="927"/>
        <end position="937"/>
    </location>
</feature>
<feature type="compositionally biased region" description="Basic residues" evidence="1">
    <location>
        <begin position="537"/>
        <end position="550"/>
    </location>
</feature>
<proteinExistence type="predicted"/>
<feature type="region of interest" description="Disordered" evidence="1">
    <location>
        <begin position="731"/>
        <end position="789"/>
    </location>
</feature>
<gene>
    <name evidence="2" type="ORF">ADUPG1_012861</name>
</gene>
<feature type="region of interest" description="Disordered" evidence="1">
    <location>
        <begin position="532"/>
        <end position="653"/>
    </location>
</feature>
<feature type="compositionally biased region" description="Acidic residues" evidence="1">
    <location>
        <begin position="911"/>
        <end position="926"/>
    </location>
</feature>
<feature type="compositionally biased region" description="Low complexity" evidence="1">
    <location>
        <begin position="850"/>
        <end position="877"/>
    </location>
</feature>
<accession>A0ABQ5K2Q4</accession>
<feature type="compositionally biased region" description="Basic and acidic residues" evidence="1">
    <location>
        <begin position="769"/>
        <end position="786"/>
    </location>
</feature>
<reference evidence="2" key="1">
    <citation type="submission" date="2022-03" db="EMBL/GenBank/DDBJ databases">
        <title>Draft genome sequence of Aduncisulcus paluster, a free-living microaerophilic Fornicata.</title>
        <authorList>
            <person name="Yuyama I."/>
            <person name="Kume K."/>
            <person name="Tamura T."/>
            <person name="Inagaki Y."/>
            <person name="Hashimoto T."/>
        </authorList>
    </citation>
    <scope>NUCLEOTIDE SEQUENCE</scope>
    <source>
        <strain evidence="2">NY0171</strain>
    </source>
</reference>
<name>A0ABQ5K2Q4_9EUKA</name>
<feature type="compositionally biased region" description="Low complexity" evidence="1">
    <location>
        <begin position="602"/>
        <end position="645"/>
    </location>
</feature>
<feature type="region of interest" description="Disordered" evidence="1">
    <location>
        <begin position="1062"/>
        <end position="1252"/>
    </location>
</feature>